<gene>
    <name evidence="1" type="ORF">GCM10010412_088570</name>
</gene>
<dbReference type="EMBL" id="BAAATE010000041">
    <property type="protein sequence ID" value="GAA2695603.1"/>
    <property type="molecule type" value="Genomic_DNA"/>
</dbReference>
<name>A0ABP6FMV3_9ACTN</name>
<evidence type="ECO:0000313" key="2">
    <source>
        <dbReference type="Proteomes" id="UP001501666"/>
    </source>
</evidence>
<protein>
    <recommendedName>
        <fullName evidence="3">Lantibiotic</fullName>
    </recommendedName>
</protein>
<evidence type="ECO:0000313" key="1">
    <source>
        <dbReference type="EMBL" id="GAA2695603.1"/>
    </source>
</evidence>
<organism evidence="1 2">
    <name type="scientific">Nonomuraea recticatena</name>
    <dbReference type="NCBI Taxonomy" id="46178"/>
    <lineage>
        <taxon>Bacteria</taxon>
        <taxon>Bacillati</taxon>
        <taxon>Actinomycetota</taxon>
        <taxon>Actinomycetes</taxon>
        <taxon>Streptosporangiales</taxon>
        <taxon>Streptosporangiaceae</taxon>
        <taxon>Nonomuraea</taxon>
    </lineage>
</organism>
<comment type="caution">
    <text evidence="1">The sequence shown here is derived from an EMBL/GenBank/DDBJ whole genome shotgun (WGS) entry which is preliminary data.</text>
</comment>
<accession>A0ABP6FMV3</accession>
<sequence>MPPTALSDEDLLFDLDLEVVPSDGQHDTTIHASGNGYVCTTGVSWSCRTQCGGTSCYQSCTCQTYFCAD</sequence>
<keyword evidence="2" id="KW-1185">Reference proteome</keyword>
<proteinExistence type="predicted"/>
<reference evidence="2" key="1">
    <citation type="journal article" date="2019" name="Int. J. Syst. Evol. Microbiol.">
        <title>The Global Catalogue of Microorganisms (GCM) 10K type strain sequencing project: providing services to taxonomists for standard genome sequencing and annotation.</title>
        <authorList>
            <consortium name="The Broad Institute Genomics Platform"/>
            <consortium name="The Broad Institute Genome Sequencing Center for Infectious Disease"/>
            <person name="Wu L."/>
            <person name="Ma J."/>
        </authorList>
    </citation>
    <scope>NUCLEOTIDE SEQUENCE [LARGE SCALE GENOMIC DNA]</scope>
    <source>
        <strain evidence="2">JCM 6835</strain>
    </source>
</reference>
<evidence type="ECO:0008006" key="3">
    <source>
        <dbReference type="Google" id="ProtNLM"/>
    </source>
</evidence>
<dbReference type="Proteomes" id="UP001501666">
    <property type="component" value="Unassembled WGS sequence"/>
</dbReference>